<accession>A0A4V6PW33</accession>
<name>A0A4V6PW33_9SPHI</name>
<protein>
    <recommendedName>
        <fullName evidence="3">ATPase family protein associated with various cellular activities (AAA)</fullName>
    </recommendedName>
</protein>
<dbReference type="Proteomes" id="UP000295620">
    <property type="component" value="Unassembled WGS sequence"/>
</dbReference>
<evidence type="ECO:0000313" key="2">
    <source>
        <dbReference type="Proteomes" id="UP000295620"/>
    </source>
</evidence>
<dbReference type="InterPro" id="IPR027417">
    <property type="entry name" value="P-loop_NTPase"/>
</dbReference>
<dbReference type="AlphaFoldDB" id="A0A4V6PW33"/>
<dbReference type="Gene3D" id="3.40.50.300">
    <property type="entry name" value="P-loop containing nucleotide triphosphate hydrolases"/>
    <property type="match status" value="1"/>
</dbReference>
<keyword evidence="2" id="KW-1185">Reference proteome</keyword>
<gene>
    <name evidence="1" type="ORF">ATK78_1337</name>
</gene>
<proteinExistence type="predicted"/>
<dbReference type="EMBL" id="SNYC01000003">
    <property type="protein sequence ID" value="TDQ12203.1"/>
    <property type="molecule type" value="Genomic_DNA"/>
</dbReference>
<evidence type="ECO:0008006" key="3">
    <source>
        <dbReference type="Google" id="ProtNLM"/>
    </source>
</evidence>
<dbReference type="SUPFAM" id="SSF52540">
    <property type="entry name" value="P-loop containing nucleoside triphosphate hydrolases"/>
    <property type="match status" value="1"/>
</dbReference>
<comment type="caution">
    <text evidence="1">The sequence shown here is derived from an EMBL/GenBank/DDBJ whole genome shotgun (WGS) entry which is preliminary data.</text>
</comment>
<reference evidence="1 2" key="1">
    <citation type="submission" date="2019-03" db="EMBL/GenBank/DDBJ databases">
        <title>Genomic Encyclopedia of Archaeal and Bacterial Type Strains, Phase II (KMG-II): from individual species to whole genera.</title>
        <authorList>
            <person name="Goeker M."/>
        </authorList>
    </citation>
    <scope>NUCLEOTIDE SEQUENCE [LARGE SCALE GENOMIC DNA]</scope>
    <source>
        <strain evidence="1 2">DSM 19035</strain>
    </source>
</reference>
<organism evidence="1 2">
    <name type="scientific">Pedobacter metabolipauper</name>
    <dbReference type="NCBI Taxonomy" id="425513"/>
    <lineage>
        <taxon>Bacteria</taxon>
        <taxon>Pseudomonadati</taxon>
        <taxon>Bacteroidota</taxon>
        <taxon>Sphingobacteriia</taxon>
        <taxon>Sphingobacteriales</taxon>
        <taxon>Sphingobacteriaceae</taxon>
        <taxon>Pedobacter</taxon>
    </lineage>
</organism>
<sequence length="231" mass="26974">MAYSKKLIEPSHYIKFNYDGLKDFLTEKYNIVDESETELIEKYEEDNIEYFLIDSDNREIFELLCMYFSEDPAFELSGEYSFKKGIMINGPTGCGKTKLMKIFSSNTFRPFITTSVRSVADAYQEDGIDALNKYSSLIPVYPQRNFGFDAIGHCFDDLGTEDDKKNFGNQVNVLQDIIYKVYDQELTGWFHLTTNLGGKEIDSIYGNRIRSRMREMYNQMMFSPEAKDRRK</sequence>
<evidence type="ECO:0000313" key="1">
    <source>
        <dbReference type="EMBL" id="TDQ12203.1"/>
    </source>
</evidence>